<evidence type="ECO:0000256" key="1">
    <source>
        <dbReference type="SAM" id="MobiDB-lite"/>
    </source>
</evidence>
<accession>A0A840MY54</accession>
<proteinExistence type="predicted"/>
<protein>
    <submittedName>
        <fullName evidence="2">Cell pole-organizing protein PopZ</fullName>
    </submittedName>
</protein>
<feature type="region of interest" description="Disordered" evidence="1">
    <location>
        <begin position="47"/>
        <end position="68"/>
    </location>
</feature>
<organism evidence="2 3">
    <name type="scientific">Afipia massiliensis</name>
    <dbReference type="NCBI Taxonomy" id="211460"/>
    <lineage>
        <taxon>Bacteria</taxon>
        <taxon>Pseudomonadati</taxon>
        <taxon>Pseudomonadota</taxon>
        <taxon>Alphaproteobacteria</taxon>
        <taxon>Hyphomicrobiales</taxon>
        <taxon>Nitrobacteraceae</taxon>
        <taxon>Afipia</taxon>
    </lineage>
</organism>
<dbReference type="AlphaFoldDB" id="A0A840MY54"/>
<evidence type="ECO:0000313" key="3">
    <source>
        <dbReference type="Proteomes" id="UP000521227"/>
    </source>
</evidence>
<sequence>MPTLDIGGRQVEIDDGFLKLSPAEQNATVEEIAKSIGAQPAAAAPAAAAPAPMAEKAAPPTPDVTPADAESRVLGLMKAGGTGVAKGAIGLAGLVPMLSDLAHTGANKFLFDPLFNAISGPRKDAPMPADINKLASPDSIEHGIEKVTGEFYKPKNTAEEYAQTIGSFLPNAVGGPGTVGTRLITQAMLPGAASEAAGQATKGTMFETPARIGAAILSPVATTAAARGFDAVRNVADGMSRRASNHMVKAMEADTPAAVRAEVDRLGPDAMLADAGPAFLGKAQGASLNSDQGRSVMQTALTQRDRGTNSRIMGDVDRALGPAEDPLTVTNAIKARRSEVDGVAYPQALDNAPAVRTAPILAQLDDMIPQSVGLEQRALQTLRDMMTRYERRPRVDAEGFPQYDGRGNQLWDDVPVSQNNASVLHKVKQELDNVIEYDAPGLGVPASAFRTQQASLKELRFRLNEALERQVPGYAEANRASSSLARRADAVDLGTKYLGDGKTTASPGRFLDEFEQLEAGERIAFAKGSRGDIERKLGTKANDLQALRGELQGEGGWNTAKIATVHGDDAAAELMRTVERNLKFRDTHHKVVENSQTAQRLSAAAAMKPSTLNENSIVTPAGNWLGMALTAAKRGGIKAVNALTERAQNQARVDVARILTAQGPERDRHIQAIIDALDRRQASAAKHSAASAGQKALAAALMAQIGR</sequence>
<dbReference type="Proteomes" id="UP000521227">
    <property type="component" value="Unassembled WGS sequence"/>
</dbReference>
<name>A0A840MY54_9BRAD</name>
<comment type="caution">
    <text evidence="2">The sequence shown here is derived from an EMBL/GenBank/DDBJ whole genome shotgun (WGS) entry which is preliminary data.</text>
</comment>
<dbReference type="EMBL" id="JACHIJ010000002">
    <property type="protein sequence ID" value="MBB5051117.1"/>
    <property type="molecule type" value="Genomic_DNA"/>
</dbReference>
<reference evidence="2 3" key="1">
    <citation type="submission" date="2020-08" db="EMBL/GenBank/DDBJ databases">
        <title>Genomic Encyclopedia of Type Strains, Phase IV (KMG-IV): sequencing the most valuable type-strain genomes for metagenomic binning, comparative biology and taxonomic classification.</title>
        <authorList>
            <person name="Goeker M."/>
        </authorList>
    </citation>
    <scope>NUCLEOTIDE SEQUENCE [LARGE SCALE GENOMIC DNA]</scope>
    <source>
        <strain evidence="2 3">DSM 17498</strain>
    </source>
</reference>
<evidence type="ECO:0000313" key="2">
    <source>
        <dbReference type="EMBL" id="MBB5051117.1"/>
    </source>
</evidence>
<dbReference type="RefSeq" id="WP_184082905.1">
    <property type="nucleotide sequence ID" value="NZ_JACHIJ010000002.1"/>
</dbReference>
<gene>
    <name evidence="2" type="ORF">HNQ36_001071</name>
</gene>